<reference evidence="6" key="1">
    <citation type="journal article" date="2021" name="ISME J.">
        <title>Evolutionary origin and ecological implication of a unique nif island in free-living Bradyrhizobium lineages.</title>
        <authorList>
            <person name="Tao J."/>
        </authorList>
    </citation>
    <scope>NUCLEOTIDE SEQUENCE [LARGE SCALE GENOMIC DNA]</scope>
    <source>
        <strain evidence="6">SZCCT0094</strain>
    </source>
</reference>
<sequence length="314" mass="34142">MTESWPRLAALAAAAVVLLTPPATRAAEPQIELWDGQRAMAHIADLLQFTPRSMGEPGHQKTIDYIKAAMAKSAADAVLTQSFTAKADDGKAIPLTNIIARFQIQNPRRVIVATHYDSIIKAYRDPKSPDAPMPGANNSASAVALLLETARVLSLSPKLDVGIDMIFFDGEEGPKSLGAGDPAWRALGSPHFAAHLKDYYPSRKPEKAVDFDMVCDKDLKLQPEPSSLTSALPEVKKFWSIGSRIAPSAFSPEPTTFPISDDHTALQAAGIPSFLVIDFDYEPYFNTTQDTIEQCSAQSLESVGRTLLRYLYAP</sequence>
<keyword evidence="3" id="KW-0732">Signal</keyword>
<dbReference type="EMBL" id="JAFCLK010000001">
    <property type="protein sequence ID" value="MBR1134384.1"/>
    <property type="molecule type" value="Genomic_DNA"/>
</dbReference>
<dbReference type="RefSeq" id="WP_172235847.1">
    <property type="nucleotide sequence ID" value="NZ_JABFDP010000004.1"/>
</dbReference>
<dbReference type="InterPro" id="IPR007484">
    <property type="entry name" value="Peptidase_M28"/>
</dbReference>
<evidence type="ECO:0000313" key="5">
    <source>
        <dbReference type="EMBL" id="MBR1134384.1"/>
    </source>
</evidence>
<dbReference type="PANTHER" id="PTHR12283:SF6">
    <property type="entry name" value="GLUTAMINYL-PEPTIDE CYCLOTRANSFERASE-RELATED"/>
    <property type="match status" value="1"/>
</dbReference>
<evidence type="ECO:0000259" key="4">
    <source>
        <dbReference type="Pfam" id="PF04389"/>
    </source>
</evidence>
<keyword evidence="6" id="KW-1185">Reference proteome</keyword>
<evidence type="ECO:0000256" key="1">
    <source>
        <dbReference type="ARBA" id="ARBA00022679"/>
    </source>
</evidence>
<dbReference type="Proteomes" id="UP001314635">
    <property type="component" value="Unassembled WGS sequence"/>
</dbReference>
<evidence type="ECO:0000313" key="6">
    <source>
        <dbReference type="Proteomes" id="UP001314635"/>
    </source>
</evidence>
<dbReference type="InterPro" id="IPR040234">
    <property type="entry name" value="QC/QCL"/>
</dbReference>
<comment type="caution">
    <text evidence="5">The sequence shown here is derived from an EMBL/GenBank/DDBJ whole genome shotgun (WGS) entry which is preliminary data.</text>
</comment>
<dbReference type="Gene3D" id="3.40.630.10">
    <property type="entry name" value="Zn peptidases"/>
    <property type="match status" value="1"/>
</dbReference>
<feature type="domain" description="Peptidase M28" evidence="4">
    <location>
        <begin position="97"/>
        <end position="310"/>
    </location>
</feature>
<gene>
    <name evidence="5" type="ORF">JQ619_01240</name>
</gene>
<protein>
    <submittedName>
        <fullName evidence="5">M28 family peptidase</fullName>
    </submittedName>
</protein>
<feature type="chain" id="PRO_5046071686" evidence="3">
    <location>
        <begin position="27"/>
        <end position="314"/>
    </location>
</feature>
<keyword evidence="1" id="KW-0808">Transferase</keyword>
<organism evidence="5 6">
    <name type="scientific">Bradyrhizobium denitrificans</name>
    <dbReference type="NCBI Taxonomy" id="2734912"/>
    <lineage>
        <taxon>Bacteria</taxon>
        <taxon>Pseudomonadati</taxon>
        <taxon>Pseudomonadota</taxon>
        <taxon>Alphaproteobacteria</taxon>
        <taxon>Hyphomicrobiales</taxon>
        <taxon>Nitrobacteraceae</taxon>
        <taxon>Bradyrhizobium</taxon>
    </lineage>
</organism>
<proteinExistence type="predicted"/>
<dbReference type="Pfam" id="PF04389">
    <property type="entry name" value="Peptidase_M28"/>
    <property type="match status" value="1"/>
</dbReference>
<evidence type="ECO:0000256" key="2">
    <source>
        <dbReference type="ARBA" id="ARBA00023315"/>
    </source>
</evidence>
<name>A0ABS5FZB0_9BRAD</name>
<evidence type="ECO:0000256" key="3">
    <source>
        <dbReference type="SAM" id="SignalP"/>
    </source>
</evidence>
<dbReference type="SUPFAM" id="SSF53187">
    <property type="entry name" value="Zn-dependent exopeptidases"/>
    <property type="match status" value="1"/>
</dbReference>
<keyword evidence="2" id="KW-0012">Acyltransferase</keyword>
<accession>A0ABS5FZB0</accession>
<dbReference type="PANTHER" id="PTHR12283">
    <property type="entry name" value="GLUTAMINYL-PEPTIDE CYCLOTRANSFERASE"/>
    <property type="match status" value="1"/>
</dbReference>
<feature type="signal peptide" evidence="3">
    <location>
        <begin position="1"/>
        <end position="26"/>
    </location>
</feature>